<dbReference type="RefSeq" id="XP_047783576.1">
    <property type="nucleotide sequence ID" value="XM_047920065.1"/>
</dbReference>
<keyword evidence="6 10" id="KW-0238">DNA-binding</keyword>
<feature type="compositionally biased region" description="Acidic residues" evidence="11">
    <location>
        <begin position="129"/>
        <end position="140"/>
    </location>
</feature>
<dbReference type="Pfam" id="PF01624">
    <property type="entry name" value="MutS_I"/>
    <property type="match status" value="1"/>
</dbReference>
<dbReference type="Pfam" id="PF05192">
    <property type="entry name" value="MutS_III"/>
    <property type="match status" value="1"/>
</dbReference>
<comment type="similarity">
    <text evidence="2">Belongs to the DNA mismatch repair MutS family. MSH3 subfamily.</text>
</comment>
<dbReference type="Gene3D" id="1.10.1420.10">
    <property type="match status" value="2"/>
</dbReference>
<feature type="domain" description="DNA mismatch repair proteins mutS family" evidence="12">
    <location>
        <begin position="946"/>
        <end position="962"/>
    </location>
</feature>
<dbReference type="InterPro" id="IPR007860">
    <property type="entry name" value="DNA_mmatch_repair_MutS_con_dom"/>
</dbReference>
<feature type="compositionally biased region" description="Basic residues" evidence="11">
    <location>
        <begin position="99"/>
        <end position="112"/>
    </location>
</feature>
<evidence type="ECO:0000256" key="8">
    <source>
        <dbReference type="ARBA" id="ARBA00023242"/>
    </source>
</evidence>
<dbReference type="Pfam" id="PF05188">
    <property type="entry name" value="MutS_II"/>
    <property type="match status" value="1"/>
</dbReference>
<keyword evidence="8" id="KW-0539">Nucleus</keyword>
<dbReference type="InterPro" id="IPR045076">
    <property type="entry name" value="MutS"/>
</dbReference>
<dbReference type="InterPro" id="IPR007695">
    <property type="entry name" value="DNA_mismatch_repair_MutS-lik_N"/>
</dbReference>
<evidence type="ECO:0000256" key="9">
    <source>
        <dbReference type="ARBA" id="ARBA00029792"/>
    </source>
</evidence>
<evidence type="ECO:0000256" key="10">
    <source>
        <dbReference type="RuleBase" id="RU003756"/>
    </source>
</evidence>
<dbReference type="SUPFAM" id="SSF55271">
    <property type="entry name" value="DNA repair protein MutS, domain I"/>
    <property type="match status" value="1"/>
</dbReference>
<comment type="caution">
    <text evidence="13">The sequence shown here is derived from an EMBL/GenBank/DDBJ whole genome shotgun (WGS) entry which is preliminary data.</text>
</comment>
<dbReference type="InterPro" id="IPR007696">
    <property type="entry name" value="DNA_mismatch_repair_MutS_core"/>
</dbReference>
<evidence type="ECO:0000256" key="11">
    <source>
        <dbReference type="SAM" id="MobiDB-lite"/>
    </source>
</evidence>
<feature type="region of interest" description="Disordered" evidence="11">
    <location>
        <begin position="1"/>
        <end position="203"/>
    </location>
</feature>
<feature type="compositionally biased region" description="Basic residues" evidence="11">
    <location>
        <begin position="177"/>
        <end position="196"/>
    </location>
</feature>
<dbReference type="InterPro" id="IPR000432">
    <property type="entry name" value="DNA_mismatch_repair_MutS_C"/>
</dbReference>
<evidence type="ECO:0000313" key="13">
    <source>
        <dbReference type="EMBL" id="KAH9842529.1"/>
    </source>
</evidence>
<dbReference type="Gene3D" id="3.40.1170.10">
    <property type="entry name" value="DNA repair protein MutS, domain I"/>
    <property type="match status" value="1"/>
</dbReference>
<evidence type="ECO:0000256" key="3">
    <source>
        <dbReference type="ARBA" id="ARBA00022741"/>
    </source>
</evidence>
<dbReference type="SMART" id="SM00534">
    <property type="entry name" value="MUTSac"/>
    <property type="match status" value="1"/>
</dbReference>
<proteinExistence type="inferred from homology"/>
<evidence type="ECO:0000259" key="12">
    <source>
        <dbReference type="PROSITE" id="PS00486"/>
    </source>
</evidence>
<dbReference type="NCBIfam" id="NF003810">
    <property type="entry name" value="PRK05399.1"/>
    <property type="match status" value="1"/>
</dbReference>
<dbReference type="GeneID" id="72000797"/>
<sequence length="1098" mass="122526">MSSSTPTKQAAISSFFSQASSSPGGTQQRKRPSATIDLTADSDDEAAAPPPKRAKTTSTFFTADSSQRQREGVPSTSQTRPGGLAEHWRFEPGSSTQSTRRKTNERHERAKRILLGNPGILTRRHTGEELDEEYREEQDESQTVAAATGEPDSGEESEGRGHLFSEMQGMWANSSTSKRKRKKGKATARSVPSRKKKVEEIGPSGLPYTPLELQIRDLIERYPGTLLMFEVGYKMIFNGEDARIASKELGVACFPKRNFLNAWIPPHRKHIYLRKLLSRGYKVGIVEQTETAALKAAGDNRNELFNREVTHMYTAATYIDDIDSVDELDPTFAPSLMCLVEEPMGGMGSDEKVRVGVIVISASTGDVMWDDFEDNHMRTELETRMVHSKPYELLLPDDKLSKASEKMIAHFTQISNADWTNPDHKIRTERTKHDLSYTEAFSYLTSFYTDKSKSAMASEGYNSGQLMATVSDFPKLVALALAYAAKYLAAFGVADCLRETKFFAKLTERTHMLLNSNTLTHLEIYRNETDYTTKGSLMWILDQTSTKFGARMLRSWVGRPLVDMRILKERIEAVEEILADETPKLILLRESLKRQPDLARGLCRIQYGKCTPQELSVLLPALSRVASTFQPITSPQDALFKSPLLNEIAAALPKLREPMRYILDNVNLKAAKEGKMELLWADPDKYPNIDVHTASIQVVESELVDELRKIRRTIKKPALQYTTVAGEEYLVEIGKSENRDIPINWQLVSSTRSVRRYHTPEVRAKLQERAQYKESLTAEANKAYQSFLQEITQKYYALFRDAVNKLAVGDCLLGLARVALQEGYVKPEFVEDDVLDLVEGRHPMVEVLRSDPFVPNTVSIGGGQPSTKIITGPNMGGKSSAVRMIALCAIMAQVGSYVPAQSMRLSPMDGILIRMGASDELARGRSTFMVEMQETSDIIQMATARSLVILDELGRGTATFDGMAIANAVLQHLVQHTKCRTLFITHYPRLAVDMERIFPADVQNVHMGYTEETRIDGTREVTFLYRLTPGVTEESFGVECARLAGLPESILQEATSQSAALRASTEGRVRRNRSVDTRTSFGLASLIRAVLGSANALG</sequence>
<evidence type="ECO:0000256" key="7">
    <source>
        <dbReference type="ARBA" id="ARBA00023204"/>
    </source>
</evidence>
<evidence type="ECO:0000313" key="14">
    <source>
        <dbReference type="Proteomes" id="UP000814176"/>
    </source>
</evidence>
<dbReference type="InterPro" id="IPR007861">
    <property type="entry name" value="DNA_mismatch_repair_MutS_clamp"/>
</dbReference>
<evidence type="ECO:0000256" key="4">
    <source>
        <dbReference type="ARBA" id="ARBA00022763"/>
    </source>
</evidence>
<comment type="function">
    <text evidence="10">Component of the post-replicative DNA mismatch repair system (MMR).</text>
</comment>
<dbReference type="SUPFAM" id="SSF52540">
    <property type="entry name" value="P-loop containing nucleoside triphosphate hydrolases"/>
    <property type="match status" value="1"/>
</dbReference>
<dbReference type="InterPro" id="IPR027417">
    <property type="entry name" value="P-loop_NTPase"/>
</dbReference>
<dbReference type="InterPro" id="IPR016151">
    <property type="entry name" value="DNA_mismatch_repair_MutS_N"/>
</dbReference>
<dbReference type="SMART" id="SM00533">
    <property type="entry name" value="MUTSd"/>
    <property type="match status" value="1"/>
</dbReference>
<evidence type="ECO:0000256" key="1">
    <source>
        <dbReference type="ARBA" id="ARBA00004123"/>
    </source>
</evidence>
<dbReference type="EMBL" id="JADCUA010000002">
    <property type="protein sequence ID" value="KAH9842529.1"/>
    <property type="molecule type" value="Genomic_DNA"/>
</dbReference>
<dbReference type="Proteomes" id="UP000814176">
    <property type="component" value="Unassembled WGS sequence"/>
</dbReference>
<evidence type="ECO:0000256" key="2">
    <source>
        <dbReference type="ARBA" id="ARBA00007094"/>
    </source>
</evidence>
<reference evidence="13 14" key="1">
    <citation type="journal article" date="2021" name="Environ. Microbiol.">
        <title>Gene family expansions and transcriptome signatures uncover fungal adaptations to wood decay.</title>
        <authorList>
            <person name="Hage H."/>
            <person name="Miyauchi S."/>
            <person name="Viragh M."/>
            <person name="Drula E."/>
            <person name="Min B."/>
            <person name="Chaduli D."/>
            <person name="Navarro D."/>
            <person name="Favel A."/>
            <person name="Norest M."/>
            <person name="Lesage-Meessen L."/>
            <person name="Balint B."/>
            <person name="Merenyi Z."/>
            <person name="de Eugenio L."/>
            <person name="Morin E."/>
            <person name="Martinez A.T."/>
            <person name="Baldrian P."/>
            <person name="Stursova M."/>
            <person name="Martinez M.J."/>
            <person name="Novotny C."/>
            <person name="Magnuson J.K."/>
            <person name="Spatafora J.W."/>
            <person name="Maurice S."/>
            <person name="Pangilinan J."/>
            <person name="Andreopoulos W."/>
            <person name="LaButti K."/>
            <person name="Hundley H."/>
            <person name="Na H."/>
            <person name="Kuo A."/>
            <person name="Barry K."/>
            <person name="Lipzen A."/>
            <person name="Henrissat B."/>
            <person name="Riley R."/>
            <person name="Ahrendt S."/>
            <person name="Nagy L.G."/>
            <person name="Grigoriev I.V."/>
            <person name="Martin F."/>
            <person name="Rosso M.N."/>
        </authorList>
    </citation>
    <scope>NUCLEOTIDE SEQUENCE [LARGE SCALE GENOMIC DNA]</scope>
    <source>
        <strain evidence="13 14">CIRM-BRFM 1785</strain>
    </source>
</reference>
<dbReference type="PANTHER" id="PTHR11361">
    <property type="entry name" value="DNA MISMATCH REPAIR PROTEIN MUTS FAMILY MEMBER"/>
    <property type="match status" value="1"/>
</dbReference>
<comment type="subcellular location">
    <subcellularLocation>
        <location evidence="1">Nucleus</location>
    </subcellularLocation>
</comment>
<feature type="compositionally biased region" description="Polar residues" evidence="11">
    <location>
        <begin position="56"/>
        <end position="66"/>
    </location>
</feature>
<dbReference type="PROSITE" id="PS00486">
    <property type="entry name" value="DNA_MISMATCH_REPAIR_2"/>
    <property type="match status" value="1"/>
</dbReference>
<gene>
    <name evidence="13" type="ORF">C8Q71DRAFT_699343</name>
</gene>
<keyword evidence="7 10" id="KW-0234">DNA repair</keyword>
<keyword evidence="3 10" id="KW-0547">Nucleotide-binding</keyword>
<organism evidence="13 14">
    <name type="scientific">Rhodofomes roseus</name>
    <dbReference type="NCBI Taxonomy" id="34475"/>
    <lineage>
        <taxon>Eukaryota</taxon>
        <taxon>Fungi</taxon>
        <taxon>Dikarya</taxon>
        <taxon>Basidiomycota</taxon>
        <taxon>Agaricomycotina</taxon>
        <taxon>Agaricomycetes</taxon>
        <taxon>Polyporales</taxon>
        <taxon>Rhodofomes</taxon>
    </lineage>
</organism>
<dbReference type="Gene3D" id="3.40.50.300">
    <property type="entry name" value="P-loop containing nucleotide triphosphate hydrolases"/>
    <property type="match status" value="1"/>
</dbReference>
<evidence type="ECO:0000256" key="5">
    <source>
        <dbReference type="ARBA" id="ARBA00022840"/>
    </source>
</evidence>
<dbReference type="PANTHER" id="PTHR11361:SF122">
    <property type="entry name" value="DNA MISMATCH REPAIR PROTEIN MSH3"/>
    <property type="match status" value="1"/>
</dbReference>
<name>A0ABQ8KVG9_9APHY</name>
<dbReference type="Pfam" id="PF00488">
    <property type="entry name" value="MutS_V"/>
    <property type="match status" value="1"/>
</dbReference>
<keyword evidence="5" id="KW-0067">ATP-binding</keyword>
<evidence type="ECO:0000256" key="6">
    <source>
        <dbReference type="ARBA" id="ARBA00023125"/>
    </source>
</evidence>
<dbReference type="Pfam" id="PF05190">
    <property type="entry name" value="MutS_IV"/>
    <property type="match status" value="1"/>
</dbReference>
<keyword evidence="14" id="KW-1185">Reference proteome</keyword>
<dbReference type="Gene3D" id="3.30.420.110">
    <property type="entry name" value="MutS, connector domain"/>
    <property type="match status" value="1"/>
</dbReference>
<dbReference type="SUPFAM" id="SSF48334">
    <property type="entry name" value="DNA repair protein MutS, domain III"/>
    <property type="match status" value="1"/>
</dbReference>
<protein>
    <recommendedName>
        <fullName evidence="9">MutS protein homolog 3</fullName>
    </recommendedName>
</protein>
<accession>A0ABQ8KVG9</accession>
<dbReference type="InterPro" id="IPR036187">
    <property type="entry name" value="DNA_mismatch_repair_MutS_sf"/>
</dbReference>
<feature type="compositionally biased region" description="Low complexity" evidence="11">
    <location>
        <begin position="9"/>
        <end position="22"/>
    </location>
</feature>
<dbReference type="InterPro" id="IPR036678">
    <property type="entry name" value="MutS_con_dom_sf"/>
</dbReference>
<keyword evidence="4 10" id="KW-0227">DNA damage</keyword>